<accession>A0A5C7G0U7</accession>
<evidence type="ECO:0000313" key="3">
    <source>
        <dbReference type="Proteomes" id="UP000321907"/>
    </source>
</evidence>
<dbReference type="Proteomes" id="UP000321907">
    <property type="component" value="Unassembled WGS sequence"/>
</dbReference>
<reference evidence="2 3" key="1">
    <citation type="submission" date="2019-08" db="EMBL/GenBank/DDBJ databases">
        <title>Lewinella sp. strain SSH13 Genome sequencing and assembly.</title>
        <authorList>
            <person name="Kim I."/>
        </authorList>
    </citation>
    <scope>NUCLEOTIDE SEQUENCE [LARGE SCALE GENOMIC DNA]</scope>
    <source>
        <strain evidence="2 3">SSH13</strain>
    </source>
</reference>
<evidence type="ECO:0000256" key="1">
    <source>
        <dbReference type="SAM" id="MobiDB-lite"/>
    </source>
</evidence>
<keyword evidence="3" id="KW-1185">Reference proteome</keyword>
<comment type="caution">
    <text evidence="2">The sequence shown here is derived from an EMBL/GenBank/DDBJ whole genome shotgun (WGS) entry which is preliminary data.</text>
</comment>
<feature type="region of interest" description="Disordered" evidence="1">
    <location>
        <begin position="1"/>
        <end position="33"/>
    </location>
</feature>
<dbReference type="RefSeq" id="WP_147928929.1">
    <property type="nucleotide sequence ID" value="NZ_VOXD01000002.1"/>
</dbReference>
<organism evidence="2 3">
    <name type="scientific">Neolewinella aurantiaca</name>
    <dbReference type="NCBI Taxonomy" id="2602767"/>
    <lineage>
        <taxon>Bacteria</taxon>
        <taxon>Pseudomonadati</taxon>
        <taxon>Bacteroidota</taxon>
        <taxon>Saprospiria</taxon>
        <taxon>Saprospirales</taxon>
        <taxon>Lewinellaceae</taxon>
        <taxon>Neolewinella</taxon>
    </lineage>
</organism>
<proteinExistence type="predicted"/>
<sequence length="83" mass="9213">MSFSNSRKSNQNRNHQLPEVADRQPAGPTGECLDLSIDPNTEEIKNLDAYQVFLKRNLKPLAAPVDLLANIQARLAEIDAQKA</sequence>
<protein>
    <submittedName>
        <fullName evidence="2">Uncharacterized protein</fullName>
    </submittedName>
</protein>
<name>A0A5C7G0U7_9BACT</name>
<dbReference type="OrthoDB" id="1494841at2"/>
<gene>
    <name evidence="2" type="ORF">FUA23_01450</name>
</gene>
<feature type="compositionally biased region" description="Polar residues" evidence="1">
    <location>
        <begin position="1"/>
        <end position="15"/>
    </location>
</feature>
<evidence type="ECO:0000313" key="2">
    <source>
        <dbReference type="EMBL" id="TXF91389.1"/>
    </source>
</evidence>
<dbReference type="EMBL" id="VOXD01000002">
    <property type="protein sequence ID" value="TXF91389.1"/>
    <property type="molecule type" value="Genomic_DNA"/>
</dbReference>
<dbReference type="AlphaFoldDB" id="A0A5C7G0U7"/>